<keyword evidence="7" id="KW-1185">Reference proteome</keyword>
<dbReference type="PROSITE" id="PS50931">
    <property type="entry name" value="HTH_LYSR"/>
    <property type="match status" value="1"/>
</dbReference>
<comment type="similarity">
    <text evidence="1">Belongs to the LysR transcriptional regulatory family.</text>
</comment>
<gene>
    <name evidence="6" type="ORF">GCM10023147_42230</name>
</gene>
<dbReference type="Gene3D" id="1.10.10.10">
    <property type="entry name" value="Winged helix-like DNA-binding domain superfamily/Winged helix DNA-binding domain"/>
    <property type="match status" value="1"/>
</dbReference>
<comment type="caution">
    <text evidence="6">The sequence shown here is derived from an EMBL/GenBank/DDBJ whole genome shotgun (WGS) entry which is preliminary data.</text>
</comment>
<proteinExistence type="inferred from homology"/>
<dbReference type="InterPro" id="IPR036388">
    <property type="entry name" value="WH-like_DNA-bd_sf"/>
</dbReference>
<dbReference type="Pfam" id="PF00126">
    <property type="entry name" value="HTH_1"/>
    <property type="match status" value="1"/>
</dbReference>
<dbReference type="InterPro" id="IPR005119">
    <property type="entry name" value="LysR_subst-bd"/>
</dbReference>
<dbReference type="CDD" id="cd05466">
    <property type="entry name" value="PBP2_LTTR_substrate"/>
    <property type="match status" value="1"/>
</dbReference>
<dbReference type="PANTHER" id="PTHR30126">
    <property type="entry name" value="HTH-TYPE TRANSCRIPTIONAL REGULATOR"/>
    <property type="match status" value="1"/>
</dbReference>
<evidence type="ECO:0000313" key="7">
    <source>
        <dbReference type="Proteomes" id="UP001500635"/>
    </source>
</evidence>
<keyword evidence="2" id="KW-0805">Transcription regulation</keyword>
<protein>
    <submittedName>
        <fullName evidence="6">LysR family transcriptional regulator</fullName>
    </submittedName>
</protein>
<dbReference type="SUPFAM" id="SSF53850">
    <property type="entry name" value="Periplasmic binding protein-like II"/>
    <property type="match status" value="1"/>
</dbReference>
<sequence length="295" mass="32829">MPSDLPDLKLIRVFVAIVRNQGFAAAQQELGLSVQAISTYMAQLERRLGIVLCQRGRAGFTLTSKGEVYHQECLRILGELEQFERYGLALQGELRGTLTLGVLDSTVSDPKLPLIGVIGALSRDHPAVHLNVEVRSPTELQARVLDGVVDLGIGSFATSPPALATLPLYQEQHWLYCSSAHPLYDRRRPSPDVIAQQRMVTRGYWTERELARHGFGQKAATVDNMEAQLMLILSGGFIGYLPEHYADRWVDDGRLKPLLPASFGYQAPFSVIHRRGRMREPLVLTACELIRAAME</sequence>
<evidence type="ECO:0000256" key="4">
    <source>
        <dbReference type="ARBA" id="ARBA00023163"/>
    </source>
</evidence>
<accession>A0ABP8K8I0</accession>
<evidence type="ECO:0000256" key="1">
    <source>
        <dbReference type="ARBA" id="ARBA00009437"/>
    </source>
</evidence>
<keyword evidence="3" id="KW-0238">DNA-binding</keyword>
<dbReference type="PANTHER" id="PTHR30126:SF98">
    <property type="entry name" value="HTH-TYPE TRANSCRIPTIONAL ACTIVATOR BAUR"/>
    <property type="match status" value="1"/>
</dbReference>
<evidence type="ECO:0000256" key="2">
    <source>
        <dbReference type="ARBA" id="ARBA00023015"/>
    </source>
</evidence>
<dbReference type="Proteomes" id="UP001500635">
    <property type="component" value="Unassembled WGS sequence"/>
</dbReference>
<dbReference type="Pfam" id="PF03466">
    <property type="entry name" value="LysR_substrate"/>
    <property type="match status" value="1"/>
</dbReference>
<feature type="domain" description="HTH lysR-type" evidence="5">
    <location>
        <begin position="6"/>
        <end position="63"/>
    </location>
</feature>
<dbReference type="SUPFAM" id="SSF46785">
    <property type="entry name" value="Winged helix' DNA-binding domain"/>
    <property type="match status" value="1"/>
</dbReference>
<organism evidence="6 7">
    <name type="scientific">Tsukamurella soli</name>
    <dbReference type="NCBI Taxonomy" id="644556"/>
    <lineage>
        <taxon>Bacteria</taxon>
        <taxon>Bacillati</taxon>
        <taxon>Actinomycetota</taxon>
        <taxon>Actinomycetes</taxon>
        <taxon>Mycobacteriales</taxon>
        <taxon>Tsukamurellaceae</taxon>
        <taxon>Tsukamurella</taxon>
    </lineage>
</organism>
<dbReference type="EMBL" id="BAABFR010000093">
    <property type="protein sequence ID" value="GAA4402054.1"/>
    <property type="molecule type" value="Genomic_DNA"/>
</dbReference>
<dbReference type="RefSeq" id="WP_344999797.1">
    <property type="nucleotide sequence ID" value="NZ_BAABFR010000093.1"/>
</dbReference>
<evidence type="ECO:0000313" key="6">
    <source>
        <dbReference type="EMBL" id="GAA4402054.1"/>
    </source>
</evidence>
<reference evidence="7" key="1">
    <citation type="journal article" date="2019" name="Int. J. Syst. Evol. Microbiol.">
        <title>The Global Catalogue of Microorganisms (GCM) 10K type strain sequencing project: providing services to taxonomists for standard genome sequencing and annotation.</title>
        <authorList>
            <consortium name="The Broad Institute Genomics Platform"/>
            <consortium name="The Broad Institute Genome Sequencing Center for Infectious Disease"/>
            <person name="Wu L."/>
            <person name="Ma J."/>
        </authorList>
    </citation>
    <scope>NUCLEOTIDE SEQUENCE [LARGE SCALE GENOMIC DNA]</scope>
    <source>
        <strain evidence="7">JCM 17688</strain>
    </source>
</reference>
<dbReference type="InterPro" id="IPR000847">
    <property type="entry name" value="LysR_HTH_N"/>
</dbReference>
<name>A0ABP8K8I0_9ACTN</name>
<evidence type="ECO:0000256" key="3">
    <source>
        <dbReference type="ARBA" id="ARBA00023125"/>
    </source>
</evidence>
<dbReference type="InterPro" id="IPR036390">
    <property type="entry name" value="WH_DNA-bd_sf"/>
</dbReference>
<evidence type="ECO:0000259" key="5">
    <source>
        <dbReference type="PROSITE" id="PS50931"/>
    </source>
</evidence>
<dbReference type="Gene3D" id="3.40.190.290">
    <property type="match status" value="1"/>
</dbReference>
<keyword evidence="4" id="KW-0804">Transcription</keyword>